<protein>
    <recommendedName>
        <fullName evidence="4">Lipoprotein</fullName>
    </recommendedName>
</protein>
<gene>
    <name evidence="2" type="ORF">I2H31_20285</name>
</gene>
<feature type="compositionally biased region" description="Basic and acidic residues" evidence="1">
    <location>
        <begin position="188"/>
        <end position="210"/>
    </location>
</feature>
<evidence type="ECO:0000256" key="1">
    <source>
        <dbReference type="SAM" id="MobiDB-lite"/>
    </source>
</evidence>
<sequence length="261" mass="27638">MLLLLLLPSVGLLTGCTIAGNVFRGSTANSRAGIVRARKFVSDDSKDGTLFWSHFDATKRSSIINAKADGTTTVLAEVTPDAAVQKSLDLLSKAKVLDKVDAEAQLKTASTIAQLGQRTANVNMLRDALYRIAEGANNKPDAFYTCGCPADGKPDATTSGSTMYERLFQSTLKTYAAAVKDEAEAEKAKAEAEKAKSEAEKAKAEAEKAKPKPAPDAAPTPKPSTPSDSTTATEMTLKLEMSAKTAPAKKKVKGNKQKVKK</sequence>
<comment type="caution">
    <text evidence="2">The sequence shown here is derived from an EMBL/GenBank/DDBJ whole genome shotgun (WGS) entry which is preliminary data.</text>
</comment>
<keyword evidence="3" id="KW-1185">Reference proteome</keyword>
<proteinExistence type="predicted"/>
<organism evidence="2 3">
    <name type="scientific">Hymenobacter ruricola</name>
    <dbReference type="NCBI Taxonomy" id="2791023"/>
    <lineage>
        <taxon>Bacteria</taxon>
        <taxon>Pseudomonadati</taxon>
        <taxon>Bacteroidota</taxon>
        <taxon>Cytophagia</taxon>
        <taxon>Cytophagales</taxon>
        <taxon>Hymenobacteraceae</taxon>
        <taxon>Hymenobacter</taxon>
    </lineage>
</organism>
<dbReference type="EMBL" id="JADQDM010000015">
    <property type="protein sequence ID" value="MBF9223454.1"/>
    <property type="molecule type" value="Genomic_DNA"/>
</dbReference>
<name>A0ABS0IAC0_9BACT</name>
<dbReference type="Proteomes" id="UP000618931">
    <property type="component" value="Unassembled WGS sequence"/>
</dbReference>
<evidence type="ECO:0008006" key="4">
    <source>
        <dbReference type="Google" id="ProtNLM"/>
    </source>
</evidence>
<evidence type="ECO:0000313" key="3">
    <source>
        <dbReference type="Proteomes" id="UP000618931"/>
    </source>
</evidence>
<feature type="region of interest" description="Disordered" evidence="1">
    <location>
        <begin position="188"/>
        <end position="261"/>
    </location>
</feature>
<feature type="compositionally biased region" description="Basic residues" evidence="1">
    <location>
        <begin position="247"/>
        <end position="261"/>
    </location>
</feature>
<feature type="compositionally biased region" description="Low complexity" evidence="1">
    <location>
        <begin position="225"/>
        <end position="234"/>
    </location>
</feature>
<evidence type="ECO:0000313" key="2">
    <source>
        <dbReference type="EMBL" id="MBF9223454.1"/>
    </source>
</evidence>
<accession>A0ABS0IAC0</accession>
<feature type="compositionally biased region" description="Pro residues" evidence="1">
    <location>
        <begin position="212"/>
        <end position="224"/>
    </location>
</feature>
<reference evidence="2 3" key="1">
    <citation type="submission" date="2020-11" db="EMBL/GenBank/DDBJ databases">
        <authorList>
            <person name="Kim M.K."/>
        </authorList>
    </citation>
    <scope>NUCLEOTIDE SEQUENCE [LARGE SCALE GENOMIC DNA]</scope>
    <source>
        <strain evidence="2 3">BT662</strain>
    </source>
</reference>